<sequence length="215" mass="24281">MKHKWCMVLLWVFALAPLAALAILYGSLPDQVPLHWGLDGAVDRYGSKAELLLLGVIAPAMALLFMFLPKLDPRKNNYEKFQGYYDSFAIAVVAFLGLLMGLTFIESFRPGTLSVGRFVTALMGLLFLFLGNMLGKIKPNFFFGVRTPWTISDPDVWNKTHRLAGMLWFWSGLLFLVAALLLPEAAMFLLLMACILITTLVMIVMSYIWFRKKHP</sequence>
<dbReference type="InterPro" id="IPR026272">
    <property type="entry name" value="SdpI"/>
</dbReference>
<dbReference type="GO" id="GO:0009636">
    <property type="term" value="P:response to toxic substance"/>
    <property type="evidence" value="ECO:0007669"/>
    <property type="project" value="TreeGrafter"/>
</dbReference>
<dbReference type="PANTHER" id="PTHR37810:SF5">
    <property type="entry name" value="IMMUNITY PROTEIN SDPI"/>
    <property type="match status" value="1"/>
</dbReference>
<protein>
    <submittedName>
        <fullName evidence="3">SdpI family protein</fullName>
    </submittedName>
</protein>
<feature type="transmembrane region" description="Helical" evidence="1">
    <location>
        <begin position="188"/>
        <end position="210"/>
    </location>
</feature>
<dbReference type="Pfam" id="PF13630">
    <property type="entry name" value="SdpI"/>
    <property type="match status" value="1"/>
</dbReference>
<name>A0A9D1RSL1_9FIRM</name>
<reference evidence="3" key="1">
    <citation type="journal article" date="2021" name="PeerJ">
        <title>Extensive microbial diversity within the chicken gut microbiome revealed by metagenomics and culture.</title>
        <authorList>
            <person name="Gilroy R."/>
            <person name="Ravi A."/>
            <person name="Getino M."/>
            <person name="Pursley I."/>
            <person name="Horton D.L."/>
            <person name="Alikhan N.F."/>
            <person name="Baker D."/>
            <person name="Gharbi K."/>
            <person name="Hall N."/>
            <person name="Watson M."/>
            <person name="Adriaenssens E.M."/>
            <person name="Foster-Nyarko E."/>
            <person name="Jarju S."/>
            <person name="Secka A."/>
            <person name="Antonio M."/>
            <person name="Oren A."/>
            <person name="Chaudhuri R.R."/>
            <person name="La Ragione R."/>
            <person name="Hildebrand F."/>
            <person name="Pallen M.J."/>
        </authorList>
    </citation>
    <scope>NUCLEOTIDE SEQUENCE</scope>
    <source>
        <strain evidence="3">ChiGjej6B6-1540</strain>
    </source>
</reference>
<comment type="caution">
    <text evidence="3">The sequence shown here is derived from an EMBL/GenBank/DDBJ whole genome shotgun (WGS) entry which is preliminary data.</text>
</comment>
<proteinExistence type="predicted"/>
<gene>
    <name evidence="3" type="ORF">H9868_04060</name>
</gene>
<evidence type="ECO:0000256" key="1">
    <source>
        <dbReference type="SAM" id="Phobius"/>
    </source>
</evidence>
<accession>A0A9D1RSL1</accession>
<dbReference type="AlphaFoldDB" id="A0A9D1RSL1"/>
<feature type="transmembrane region" description="Helical" evidence="1">
    <location>
        <begin position="163"/>
        <end position="182"/>
    </location>
</feature>
<organism evidence="3 4">
    <name type="scientific">Candidatus Flavonifractor merdipullorum</name>
    <dbReference type="NCBI Taxonomy" id="2838590"/>
    <lineage>
        <taxon>Bacteria</taxon>
        <taxon>Bacillati</taxon>
        <taxon>Bacillota</taxon>
        <taxon>Clostridia</taxon>
        <taxon>Eubacteriales</taxon>
        <taxon>Oscillospiraceae</taxon>
        <taxon>Flavonifractor</taxon>
    </lineage>
</organism>
<dbReference type="Pfam" id="PF07853">
    <property type="entry name" value="DUF1648"/>
    <property type="match status" value="1"/>
</dbReference>
<keyword evidence="1" id="KW-1133">Transmembrane helix</keyword>
<dbReference type="Proteomes" id="UP000824192">
    <property type="component" value="Unassembled WGS sequence"/>
</dbReference>
<dbReference type="PANTHER" id="PTHR37810">
    <property type="entry name" value="IMMUNITY PROTEIN SDPI"/>
    <property type="match status" value="1"/>
</dbReference>
<reference evidence="3" key="2">
    <citation type="submission" date="2021-04" db="EMBL/GenBank/DDBJ databases">
        <authorList>
            <person name="Gilroy R."/>
        </authorList>
    </citation>
    <scope>NUCLEOTIDE SEQUENCE</scope>
    <source>
        <strain evidence="3">ChiGjej6B6-1540</strain>
    </source>
</reference>
<dbReference type="InterPro" id="IPR025962">
    <property type="entry name" value="SdpI/YhfL"/>
</dbReference>
<feature type="transmembrane region" description="Helical" evidence="1">
    <location>
        <begin position="53"/>
        <end position="71"/>
    </location>
</feature>
<keyword evidence="1" id="KW-0472">Membrane</keyword>
<dbReference type="InterPro" id="IPR012867">
    <property type="entry name" value="DUF1648"/>
</dbReference>
<keyword evidence="1" id="KW-0812">Transmembrane</keyword>
<dbReference type="PIRSF" id="PIRSF038959">
    <property type="entry name" value="SdpI"/>
    <property type="match status" value="1"/>
</dbReference>
<evidence type="ECO:0000259" key="2">
    <source>
        <dbReference type="Pfam" id="PF07853"/>
    </source>
</evidence>
<feature type="transmembrane region" description="Helical" evidence="1">
    <location>
        <begin position="83"/>
        <end position="105"/>
    </location>
</feature>
<feature type="transmembrane region" description="Helical" evidence="1">
    <location>
        <begin position="111"/>
        <end position="130"/>
    </location>
</feature>
<feature type="domain" description="DUF1648" evidence="2">
    <location>
        <begin position="13"/>
        <end position="57"/>
    </location>
</feature>
<dbReference type="EMBL" id="DXGA01000085">
    <property type="protein sequence ID" value="HIW93696.1"/>
    <property type="molecule type" value="Genomic_DNA"/>
</dbReference>
<evidence type="ECO:0000313" key="4">
    <source>
        <dbReference type="Proteomes" id="UP000824192"/>
    </source>
</evidence>
<evidence type="ECO:0000313" key="3">
    <source>
        <dbReference type="EMBL" id="HIW93696.1"/>
    </source>
</evidence>